<accession>A0ABR4ZUA1</accession>
<dbReference type="EMBL" id="JQNX01000024">
    <property type="protein sequence ID" value="KIE57708.1"/>
    <property type="molecule type" value="Genomic_DNA"/>
</dbReference>
<reference evidence="1 2" key="1">
    <citation type="submission" date="2014-08" db="EMBL/GenBank/DDBJ databases">
        <title>Methylacidiphilum kamchatkense strain Kam1 draft genome sequence.</title>
        <authorList>
            <person name="Birkeland N.-K."/>
            <person name="Erikstad H.A."/>
        </authorList>
    </citation>
    <scope>NUCLEOTIDE SEQUENCE [LARGE SCALE GENOMIC DNA]</scope>
    <source>
        <strain evidence="1 2">Kam1</strain>
    </source>
</reference>
<proteinExistence type="predicted"/>
<sequence>MTEGDGVHVYSAHDIPVAFKSTGFASPDPPFGLVAMAAYGTPAGRTSFAPGEARDAVLFRLLFQILDILAVLPLAHTLIVVASSMLAANPVRVSDKKGFDATVLAEVHHRPGAFVAQVADAAFMAQGELRTCPSELAPAPRAFLAVGSLFLDFAQLFAVQPLEGTDASAGYHQRFAGIRDDCGLVDLSKVHRGVFFGGRCGIRRSTSLRYADMQFVVNTIPDDFAGARTFQPRWTRKHQRVTPAPHREHDALLFQTHGLGRPHQRVKAFVLVWIADFPASSFAILTG</sequence>
<protein>
    <submittedName>
        <fullName evidence="1">Uncharacterized protein</fullName>
    </submittedName>
</protein>
<gene>
    <name evidence="1" type="ORF">A946_11790</name>
</gene>
<evidence type="ECO:0000313" key="1">
    <source>
        <dbReference type="EMBL" id="KIE57708.1"/>
    </source>
</evidence>
<organism evidence="1 2">
    <name type="scientific">Methylacidiphilum kamchatkense Kam1</name>
    <dbReference type="NCBI Taxonomy" id="1202785"/>
    <lineage>
        <taxon>Bacteria</taxon>
        <taxon>Pseudomonadati</taxon>
        <taxon>Verrucomicrobiota</taxon>
        <taxon>Methylacidiphilae</taxon>
        <taxon>Methylacidiphilales</taxon>
        <taxon>Methylacidiphilaceae</taxon>
        <taxon>Methylacidiphilum (ex Ratnadevi et al. 2023)</taxon>
    </lineage>
</organism>
<dbReference type="Proteomes" id="UP000031594">
    <property type="component" value="Unassembled WGS sequence"/>
</dbReference>
<comment type="caution">
    <text evidence="1">The sequence shown here is derived from an EMBL/GenBank/DDBJ whole genome shotgun (WGS) entry which is preliminary data.</text>
</comment>
<evidence type="ECO:0000313" key="2">
    <source>
        <dbReference type="Proteomes" id="UP000031594"/>
    </source>
</evidence>
<keyword evidence="2" id="KW-1185">Reference proteome</keyword>
<name>A0ABR4ZUA1_9BACT</name>